<evidence type="ECO:0000313" key="2">
    <source>
        <dbReference type="EMBL" id="GAA0398059.1"/>
    </source>
</evidence>
<accession>A0ABP3IE25</accession>
<dbReference type="RefSeq" id="WP_344022000.1">
    <property type="nucleotide sequence ID" value="NZ_BAAABX010000019.1"/>
</dbReference>
<comment type="caution">
    <text evidence="2">The sequence shown here is derived from an EMBL/GenBank/DDBJ whole genome shotgun (WGS) entry which is preliminary data.</text>
</comment>
<feature type="region of interest" description="Disordered" evidence="1">
    <location>
        <begin position="39"/>
        <end position="69"/>
    </location>
</feature>
<sequence length="338" mass="35243">MSSAHSPTSPTRRTGLIVLSAFALVVGFLLAVPQRGFATEPNPSPSVHTPAIAKPVPGKRTSTGAPANTDPVTYHGGPVQDAPQVYVVWWGSQWSSGNNDPKKELFLQAYFLDSLYGAGDNWSTSATQYCSGIPTGSKDCSHAATFVGHPNSSPRVGQWDDESAAAPQSPTQGDIAAEAVKAAQYFGASGTNVQIIIDTPPGVVPSGFKTQYCAWHSVTSLPDNSQITYTNFPYIPDAGATCGAGSVPVGSTGVNADNEGVTIVGGHEYAETLTDPGAWSGWTDDTQNGETADKCAWTNMGIVTLNSNRYAVQPLWSNNANSGSGGCVKYYNSAASQG</sequence>
<gene>
    <name evidence="2" type="ORF">GCM10010357_18960</name>
</gene>
<protein>
    <recommendedName>
        <fullName evidence="4">Serine protease</fullName>
    </recommendedName>
</protein>
<dbReference type="EMBL" id="BAAABX010000019">
    <property type="protein sequence ID" value="GAA0398059.1"/>
    <property type="molecule type" value="Genomic_DNA"/>
</dbReference>
<evidence type="ECO:0000256" key="1">
    <source>
        <dbReference type="SAM" id="MobiDB-lite"/>
    </source>
</evidence>
<evidence type="ECO:0000313" key="3">
    <source>
        <dbReference type="Proteomes" id="UP001500879"/>
    </source>
</evidence>
<name>A0ABP3IE25_9ACTN</name>
<proteinExistence type="predicted"/>
<keyword evidence="3" id="KW-1185">Reference proteome</keyword>
<evidence type="ECO:0008006" key="4">
    <source>
        <dbReference type="Google" id="ProtNLM"/>
    </source>
</evidence>
<organism evidence="2 3">
    <name type="scientific">Streptomyces luteireticuli</name>
    <dbReference type="NCBI Taxonomy" id="173858"/>
    <lineage>
        <taxon>Bacteria</taxon>
        <taxon>Bacillati</taxon>
        <taxon>Actinomycetota</taxon>
        <taxon>Actinomycetes</taxon>
        <taxon>Kitasatosporales</taxon>
        <taxon>Streptomycetaceae</taxon>
        <taxon>Streptomyces</taxon>
    </lineage>
</organism>
<reference evidence="3" key="1">
    <citation type="journal article" date="2019" name="Int. J. Syst. Evol. Microbiol.">
        <title>The Global Catalogue of Microorganisms (GCM) 10K type strain sequencing project: providing services to taxonomists for standard genome sequencing and annotation.</title>
        <authorList>
            <consortium name="The Broad Institute Genomics Platform"/>
            <consortium name="The Broad Institute Genome Sequencing Center for Infectious Disease"/>
            <person name="Wu L."/>
            <person name="Ma J."/>
        </authorList>
    </citation>
    <scope>NUCLEOTIDE SEQUENCE [LARGE SCALE GENOMIC DNA]</scope>
    <source>
        <strain evidence="3">JCM 4788</strain>
    </source>
</reference>
<dbReference type="Proteomes" id="UP001500879">
    <property type="component" value="Unassembled WGS sequence"/>
</dbReference>